<keyword evidence="5 6" id="KW-0472">Membrane</keyword>
<feature type="transmembrane region" description="Helical" evidence="6">
    <location>
        <begin position="212"/>
        <end position="231"/>
    </location>
</feature>
<organism evidence="7 8">
    <name type="scientific">Candidatus Liptonbacteria bacterium RIFCSPHIGHO2_01_FULL_57_28</name>
    <dbReference type="NCBI Taxonomy" id="1798647"/>
    <lineage>
        <taxon>Bacteria</taxon>
        <taxon>Candidatus Liptoniibacteriota</taxon>
    </lineage>
</organism>
<dbReference type="Proteomes" id="UP000179059">
    <property type="component" value="Unassembled WGS sequence"/>
</dbReference>
<feature type="transmembrane region" description="Helical" evidence="6">
    <location>
        <begin position="237"/>
        <end position="259"/>
    </location>
</feature>
<dbReference type="PANTHER" id="PTHR21716:SF4">
    <property type="entry name" value="TRANSMEMBRANE PROTEIN 245"/>
    <property type="match status" value="1"/>
</dbReference>
<evidence type="ECO:0000313" key="7">
    <source>
        <dbReference type="EMBL" id="OGY98177.1"/>
    </source>
</evidence>
<dbReference type="PANTHER" id="PTHR21716">
    <property type="entry name" value="TRANSMEMBRANE PROTEIN"/>
    <property type="match status" value="1"/>
</dbReference>
<dbReference type="Pfam" id="PF01594">
    <property type="entry name" value="AI-2E_transport"/>
    <property type="match status" value="1"/>
</dbReference>
<evidence type="ECO:0008006" key="9">
    <source>
        <dbReference type="Google" id="ProtNLM"/>
    </source>
</evidence>
<name>A0A1G2CCK0_9BACT</name>
<reference evidence="7 8" key="1">
    <citation type="journal article" date="2016" name="Nat. Commun.">
        <title>Thousands of microbial genomes shed light on interconnected biogeochemical processes in an aquifer system.</title>
        <authorList>
            <person name="Anantharaman K."/>
            <person name="Brown C.T."/>
            <person name="Hug L.A."/>
            <person name="Sharon I."/>
            <person name="Castelle C.J."/>
            <person name="Probst A.J."/>
            <person name="Thomas B.C."/>
            <person name="Singh A."/>
            <person name="Wilkins M.J."/>
            <person name="Karaoz U."/>
            <person name="Brodie E.L."/>
            <person name="Williams K.H."/>
            <person name="Hubbard S.S."/>
            <person name="Banfield J.F."/>
        </authorList>
    </citation>
    <scope>NUCLEOTIDE SEQUENCE [LARGE SCALE GENOMIC DNA]</scope>
</reference>
<protein>
    <recommendedName>
        <fullName evidence="9">AI-2E family transporter</fullName>
    </recommendedName>
</protein>
<accession>A0A1G2CCK0</accession>
<feature type="transmembrane region" description="Helical" evidence="6">
    <location>
        <begin position="152"/>
        <end position="174"/>
    </location>
</feature>
<dbReference type="GO" id="GO:0016020">
    <property type="term" value="C:membrane"/>
    <property type="evidence" value="ECO:0007669"/>
    <property type="project" value="UniProtKB-SubCell"/>
</dbReference>
<evidence type="ECO:0000313" key="8">
    <source>
        <dbReference type="Proteomes" id="UP000179059"/>
    </source>
</evidence>
<gene>
    <name evidence="7" type="ORF">A2855_03120</name>
</gene>
<feature type="transmembrane region" description="Helical" evidence="6">
    <location>
        <begin position="60"/>
        <end position="85"/>
    </location>
</feature>
<evidence type="ECO:0000256" key="4">
    <source>
        <dbReference type="ARBA" id="ARBA00022989"/>
    </source>
</evidence>
<evidence type="ECO:0000256" key="3">
    <source>
        <dbReference type="ARBA" id="ARBA00022692"/>
    </source>
</evidence>
<dbReference type="EMBL" id="MHKX01000014">
    <property type="protein sequence ID" value="OGY98177.1"/>
    <property type="molecule type" value="Genomic_DNA"/>
</dbReference>
<keyword evidence="3 6" id="KW-0812">Transmembrane</keyword>
<keyword evidence="4 6" id="KW-1133">Transmembrane helix</keyword>
<feature type="transmembrane region" description="Helical" evidence="6">
    <location>
        <begin position="12"/>
        <end position="39"/>
    </location>
</feature>
<evidence type="ECO:0000256" key="5">
    <source>
        <dbReference type="ARBA" id="ARBA00023136"/>
    </source>
</evidence>
<evidence type="ECO:0000256" key="2">
    <source>
        <dbReference type="ARBA" id="ARBA00009773"/>
    </source>
</evidence>
<evidence type="ECO:0000256" key="1">
    <source>
        <dbReference type="ARBA" id="ARBA00004141"/>
    </source>
</evidence>
<comment type="similarity">
    <text evidence="2">Belongs to the autoinducer-2 exporter (AI-2E) (TC 2.A.86) family.</text>
</comment>
<feature type="transmembrane region" description="Helical" evidence="6">
    <location>
        <begin position="308"/>
        <end position="338"/>
    </location>
</feature>
<evidence type="ECO:0000256" key="6">
    <source>
        <dbReference type="SAM" id="Phobius"/>
    </source>
</evidence>
<proteinExistence type="inferred from homology"/>
<dbReference type="AlphaFoldDB" id="A0A1G2CCK0"/>
<dbReference type="InterPro" id="IPR002549">
    <property type="entry name" value="AI-2E-like"/>
</dbReference>
<feature type="transmembrane region" description="Helical" evidence="6">
    <location>
        <begin position="271"/>
        <end position="288"/>
    </location>
</feature>
<comment type="subcellular location">
    <subcellularLocation>
        <location evidence="1">Membrane</location>
        <topology evidence="1">Multi-pass membrane protein</topology>
    </subcellularLocation>
</comment>
<sequence>MINREAQLRFLLALLAGAVILAFLIFMPFLAPLALAAVFAVVLEPLHKRILRKLGNRESLAALITVFVTIVCVLVPLTLIGAQIFGEAGQLYGSLIGVGGEDNLIASVIDNLGDRLSGLYPGSETFFRGLSADLDIYAKRGLEWLLSHLGSALSSISAWLLDLFIFFVALYYLLRDGHRLKRQLISLSPLEDKDDEKVLGSLKLAINSVVKGSLAIALIQGAVAAIGFTIFGVPSSVLWGTVAAIAALIPAVGTSLVVLPAIAYLFITGHFLQAIGLAVWGTLAVGLIDNLLGPKLIGSGMRLHPLLVLLAVLGGIAFFGPIGIFLGPLTLSLLFAFIQIYTYLAKPAVERGERLGG</sequence>
<dbReference type="STRING" id="1798647.A2855_03120"/>
<comment type="caution">
    <text evidence="7">The sequence shown here is derived from an EMBL/GenBank/DDBJ whole genome shotgun (WGS) entry which is preliminary data.</text>
</comment>